<feature type="region of interest" description="Disordered" evidence="2">
    <location>
        <begin position="265"/>
        <end position="297"/>
    </location>
</feature>
<dbReference type="EMBL" id="CP123585">
    <property type="protein sequence ID" value="WZK91296.1"/>
    <property type="molecule type" value="Genomic_DNA"/>
</dbReference>
<feature type="coiled-coil region" evidence="1">
    <location>
        <begin position="166"/>
        <end position="193"/>
    </location>
</feature>
<geneLocation type="plasmid" evidence="5 6">
    <name>unnamed4</name>
</geneLocation>
<dbReference type="NCBIfam" id="NF040974">
    <property type="entry name" value="RepABC_RepC"/>
    <property type="match status" value="1"/>
</dbReference>
<proteinExistence type="predicted"/>
<evidence type="ECO:0000256" key="2">
    <source>
        <dbReference type="SAM" id="MobiDB-lite"/>
    </source>
</evidence>
<feature type="domain" description="Plasmid replication protein C C-terminal" evidence="4">
    <location>
        <begin position="299"/>
        <end position="397"/>
    </location>
</feature>
<dbReference type="Pfam" id="PF03428">
    <property type="entry name" value="RP-C"/>
    <property type="match status" value="1"/>
</dbReference>
<dbReference type="InterPro" id="IPR036388">
    <property type="entry name" value="WH-like_DNA-bd_sf"/>
</dbReference>
<evidence type="ECO:0000313" key="6">
    <source>
        <dbReference type="Proteomes" id="UP001623232"/>
    </source>
</evidence>
<evidence type="ECO:0000256" key="1">
    <source>
        <dbReference type="SAM" id="Coils"/>
    </source>
</evidence>
<evidence type="ECO:0000259" key="3">
    <source>
        <dbReference type="Pfam" id="PF03428"/>
    </source>
</evidence>
<keyword evidence="6" id="KW-1185">Reference proteome</keyword>
<gene>
    <name evidence="5" type="primary">repC</name>
    <name evidence="5" type="ORF">QEZ52_21160</name>
</gene>
<evidence type="ECO:0000313" key="5">
    <source>
        <dbReference type="EMBL" id="WZK91296.1"/>
    </source>
</evidence>
<reference evidence="5 6" key="1">
    <citation type="submission" date="2023-04" db="EMBL/GenBank/DDBJ databases">
        <title>Complete genome sequence of Alisedimentitalea scapharcae.</title>
        <authorList>
            <person name="Rong J.-C."/>
            <person name="Yi M.-L."/>
            <person name="Zhao Q."/>
        </authorList>
    </citation>
    <scope>NUCLEOTIDE SEQUENCE [LARGE SCALE GENOMIC DNA]</scope>
    <source>
        <strain evidence="5 6">KCTC 42119</strain>
        <plasmid evidence="5 6">unnamed4</plasmid>
    </source>
</reference>
<feature type="domain" description="Plasmid replication protein C N-terminal" evidence="3">
    <location>
        <begin position="34"/>
        <end position="190"/>
    </location>
</feature>
<evidence type="ECO:0000259" key="4">
    <source>
        <dbReference type="Pfam" id="PF11800"/>
    </source>
</evidence>
<dbReference type="SUPFAM" id="SSF46785">
    <property type="entry name" value="Winged helix' DNA-binding domain"/>
    <property type="match status" value="1"/>
</dbReference>
<keyword evidence="5" id="KW-0614">Plasmid</keyword>
<protein>
    <submittedName>
        <fullName evidence="5">Plasmid replication protein RepC</fullName>
    </submittedName>
</protein>
<dbReference type="Pfam" id="PF11800">
    <property type="entry name" value="RP-C_C"/>
    <property type="match status" value="1"/>
</dbReference>
<accession>A0ABZ2Y310</accession>
<sequence>MDFVVIREIFMEITSQSQIGRAVELSLTPVASLTHDLSQAPQYDKWEVLNALTQAAEHFELSHRTLCVLKALATFLPERDITALPGSAIVFPANRTLSTRLSGMPESTLRRHLARLVDLGIIKRHDSANRKRFARRVGGNVQIAFGFDLAPLALHANQIFDAAQHIQHQTEQLRVLRDQVIQLRQQLVELDEGADHSQLIAHAGRVLRRKPEANSLLNLIDAIKAGIETSRQSAVDPGGVLVKPMELSGSDIQIERHIQDSINQSFDSEEEGQGSNQCAQDTECELPGENAESSKDPSLSLLKSVCREIQSYFPDFGWSKQEIYRIADQVAPMLGIDQPVLHQARQSMGPLNASISIMCILERTHDIRSPGAYLRRLSQKAQIGQFSTLPMVQALSKRHSARNCQVTI</sequence>
<dbReference type="InterPro" id="IPR005090">
    <property type="entry name" value="RepC_N"/>
</dbReference>
<dbReference type="InterPro" id="IPR021760">
    <property type="entry name" value="RepC_C"/>
</dbReference>
<keyword evidence="1" id="KW-0175">Coiled coil</keyword>
<dbReference type="Proteomes" id="UP001623232">
    <property type="component" value="Plasmid unnamed4"/>
</dbReference>
<organism evidence="5 6">
    <name type="scientific">Aliisedimentitalea scapharcae</name>
    <dbReference type="NCBI Taxonomy" id="1524259"/>
    <lineage>
        <taxon>Bacteria</taxon>
        <taxon>Pseudomonadati</taxon>
        <taxon>Pseudomonadota</taxon>
        <taxon>Alphaproteobacteria</taxon>
        <taxon>Rhodobacterales</taxon>
        <taxon>Roseobacteraceae</taxon>
        <taxon>Aliisedimentitalea</taxon>
    </lineage>
</organism>
<dbReference type="InterPro" id="IPR047611">
    <property type="entry name" value="RepABC_RepC"/>
</dbReference>
<name>A0ABZ2Y310_9RHOB</name>
<dbReference type="InterPro" id="IPR036390">
    <property type="entry name" value="WH_DNA-bd_sf"/>
</dbReference>
<dbReference type="RefSeq" id="WP_406651296.1">
    <property type="nucleotide sequence ID" value="NZ_CP123585.1"/>
</dbReference>
<dbReference type="Gene3D" id="1.10.10.10">
    <property type="entry name" value="Winged helix-like DNA-binding domain superfamily/Winged helix DNA-binding domain"/>
    <property type="match status" value="1"/>
</dbReference>